<comment type="pathway">
    <text evidence="1">Amino-acid biosynthesis; L-tryptophan biosynthesis; L-tryptophan from chorismate: step 1/5.</text>
</comment>
<reference evidence="10 11" key="1">
    <citation type="submission" date="2009-08" db="EMBL/GenBank/DDBJ databases">
        <title>The Genome Sequence of Spizellomyces punctatus strain DAOM BR117.</title>
        <authorList>
            <consortium name="The Broad Institute Genome Sequencing Platform"/>
            <person name="Russ C."/>
            <person name="Cuomo C."/>
            <person name="Shea T."/>
            <person name="Young S.K."/>
            <person name="Zeng Q."/>
            <person name="Koehrsen M."/>
            <person name="Haas B."/>
            <person name="Borodovsky M."/>
            <person name="Guigo R."/>
            <person name="Alvarado L."/>
            <person name="Berlin A."/>
            <person name="Bochicchio J."/>
            <person name="Borenstein D."/>
            <person name="Chapman S."/>
            <person name="Chen Z."/>
            <person name="Engels R."/>
            <person name="Freedman E."/>
            <person name="Gellesch M."/>
            <person name="Goldberg J."/>
            <person name="Griggs A."/>
            <person name="Gujja S."/>
            <person name="Heiman D."/>
            <person name="Hepburn T."/>
            <person name="Howarth C."/>
            <person name="Jen D."/>
            <person name="Larson L."/>
            <person name="Lewis B."/>
            <person name="Mehta T."/>
            <person name="Park D."/>
            <person name="Pearson M."/>
            <person name="Roberts A."/>
            <person name="Saif S."/>
            <person name="Shenoy N."/>
            <person name="Sisk P."/>
            <person name="Stolte C."/>
            <person name="Sykes S."/>
            <person name="Thomson T."/>
            <person name="Walk T."/>
            <person name="White J."/>
            <person name="Yandava C."/>
            <person name="Burger G."/>
            <person name="Gray M.W."/>
            <person name="Holland P.W.H."/>
            <person name="King N."/>
            <person name="Lang F.B.F."/>
            <person name="Roger A.J."/>
            <person name="Ruiz-Trillo I."/>
            <person name="Lander E."/>
            <person name="Nusbaum C."/>
        </authorList>
    </citation>
    <scope>NUCLEOTIDE SEQUENCE [LARGE SCALE GENOMIC DNA]</scope>
    <source>
        <strain evidence="10 11">DAOM BR117</strain>
    </source>
</reference>
<evidence type="ECO:0000256" key="1">
    <source>
        <dbReference type="ARBA" id="ARBA00004873"/>
    </source>
</evidence>
<evidence type="ECO:0000256" key="5">
    <source>
        <dbReference type="ARBA" id="ARBA00022822"/>
    </source>
</evidence>
<evidence type="ECO:0000259" key="9">
    <source>
        <dbReference type="Pfam" id="PF04715"/>
    </source>
</evidence>
<dbReference type="Pfam" id="PF00425">
    <property type="entry name" value="Chorismate_bind"/>
    <property type="match status" value="1"/>
</dbReference>
<dbReference type="GO" id="GO:0006541">
    <property type="term" value="P:glutamine metabolic process"/>
    <property type="evidence" value="ECO:0007669"/>
    <property type="project" value="EnsemblFungi"/>
</dbReference>
<dbReference type="STRING" id="645134.A0A0L0HU75"/>
<dbReference type="InterPro" id="IPR015890">
    <property type="entry name" value="Chorismate_C"/>
</dbReference>
<dbReference type="InterPro" id="IPR006805">
    <property type="entry name" value="Anth_synth_I_N"/>
</dbReference>
<accession>A0A0L0HU75</accession>
<dbReference type="PANTHER" id="PTHR11236:SF9">
    <property type="entry name" value="ANTHRANILATE SYNTHASE COMPONENT 1"/>
    <property type="match status" value="1"/>
</dbReference>
<dbReference type="eggNOG" id="KOG1223">
    <property type="taxonomic scope" value="Eukaryota"/>
</dbReference>
<organism evidence="10 11">
    <name type="scientific">Spizellomyces punctatus (strain DAOM BR117)</name>
    <dbReference type="NCBI Taxonomy" id="645134"/>
    <lineage>
        <taxon>Eukaryota</taxon>
        <taxon>Fungi</taxon>
        <taxon>Fungi incertae sedis</taxon>
        <taxon>Chytridiomycota</taxon>
        <taxon>Chytridiomycota incertae sedis</taxon>
        <taxon>Chytridiomycetes</taxon>
        <taxon>Spizellomycetales</taxon>
        <taxon>Spizellomycetaceae</taxon>
        <taxon>Spizellomyces</taxon>
    </lineage>
</organism>
<sequence>MTSKLKPTLEEIKGLVARKAGNIIPVHQDISADLITPVSAYLRLSESSDYSFLFESVSGGMSEIAPHVLAAKDASDSLHFVIRTGDNEAVQGDPLIVVENELKNIKYVHVPGIPEFTGKRIIAGCIPKNDVKHYLVAIGGAIGYIAYDCVRYFEPRTAKKLRDPIGIPDAILMFCDTIVVFDHLHHIMKVVSHFRVDNTESEAYQIEMEYARVTAEIQKVVQLLNSEHIPLPKQPPIELNQPSESNVGKEGYENFVKKLKHHINEGDIIQAVPSQRLKKRTSLHPFNAYRQLRSVNPSPYMFYVDVKDFQIVGASPEMLIKVENNIVYTHPIAGTRKRGKTPEEDDALAADLLGDLKERSEHIMLVDLGRNDVNRICQPSTVKVDSLMHIERYSHVMHIVSNVSGKLRPDKTGFDAFRSIFPAGTVSGAPKVKAMELIYELEGEKRGIYAGAVGYFAYSGSMDTAIAIRTMLFKDGYVYLQAGAGIVYDSVPVSEWEETVNKLKSNVTAIENAEMYYHSRKIQQKETPLLEQILIEQDNFTVYPHYH</sequence>
<dbReference type="OrthoDB" id="1865897at2759"/>
<evidence type="ECO:0000259" key="8">
    <source>
        <dbReference type="Pfam" id="PF00425"/>
    </source>
</evidence>
<dbReference type="PRINTS" id="PR00095">
    <property type="entry name" value="ANTSNTHASEI"/>
</dbReference>
<feature type="domain" description="Anthranilate synthase component I N-terminal" evidence="9">
    <location>
        <begin position="33"/>
        <end position="186"/>
    </location>
</feature>
<dbReference type="Proteomes" id="UP000053201">
    <property type="component" value="Unassembled WGS sequence"/>
</dbReference>
<dbReference type="InParanoid" id="A0A0L0HU75"/>
<keyword evidence="4" id="KW-0028">Amino-acid biosynthesis</keyword>
<evidence type="ECO:0000256" key="2">
    <source>
        <dbReference type="ARBA" id="ARBA00009562"/>
    </source>
</evidence>
<dbReference type="InterPro" id="IPR019999">
    <property type="entry name" value="Anth_synth_I-like"/>
</dbReference>
<evidence type="ECO:0000256" key="3">
    <source>
        <dbReference type="ARBA" id="ARBA00012266"/>
    </source>
</evidence>
<dbReference type="OMA" id="GCVGYLD"/>
<keyword evidence="6" id="KW-0057">Aromatic amino acid biosynthesis</keyword>
<dbReference type="Gene3D" id="3.60.120.10">
    <property type="entry name" value="Anthranilate synthase"/>
    <property type="match status" value="1"/>
</dbReference>
<dbReference type="GO" id="GO:0004049">
    <property type="term" value="F:anthranilate synthase activity"/>
    <property type="evidence" value="ECO:0007669"/>
    <property type="project" value="UniProtKB-EC"/>
</dbReference>
<dbReference type="RefSeq" id="XP_016612692.1">
    <property type="nucleotide sequence ID" value="XM_016748698.1"/>
</dbReference>
<dbReference type="EMBL" id="KQ257450">
    <property type="protein sequence ID" value="KND04653.1"/>
    <property type="molecule type" value="Genomic_DNA"/>
</dbReference>
<dbReference type="Pfam" id="PF04715">
    <property type="entry name" value="Anth_synt_I_N"/>
    <property type="match status" value="1"/>
</dbReference>
<keyword evidence="7" id="KW-0456">Lyase</keyword>
<evidence type="ECO:0000256" key="7">
    <source>
        <dbReference type="ARBA" id="ARBA00023239"/>
    </source>
</evidence>
<dbReference type="NCBIfam" id="TIGR00564">
    <property type="entry name" value="trpE_most"/>
    <property type="match status" value="1"/>
</dbReference>
<proteinExistence type="inferred from homology"/>
<dbReference type="VEuPathDB" id="FungiDB:SPPG_00370"/>
<dbReference type="SUPFAM" id="SSF56322">
    <property type="entry name" value="ADC synthase"/>
    <property type="match status" value="1"/>
</dbReference>
<keyword evidence="5" id="KW-0822">Tryptophan biosynthesis</keyword>
<dbReference type="EC" id="4.1.3.27" evidence="3"/>
<dbReference type="FunCoup" id="A0A0L0HU75">
    <property type="interactions" value="126"/>
</dbReference>
<evidence type="ECO:0000256" key="6">
    <source>
        <dbReference type="ARBA" id="ARBA00023141"/>
    </source>
</evidence>
<evidence type="ECO:0000256" key="4">
    <source>
        <dbReference type="ARBA" id="ARBA00022605"/>
    </source>
</evidence>
<keyword evidence="11" id="KW-1185">Reference proteome</keyword>
<dbReference type="GO" id="GO:0005950">
    <property type="term" value="C:anthranilate synthase complex"/>
    <property type="evidence" value="ECO:0007669"/>
    <property type="project" value="EnsemblFungi"/>
</dbReference>
<dbReference type="AlphaFoldDB" id="A0A0L0HU75"/>
<dbReference type="InterPro" id="IPR005256">
    <property type="entry name" value="Anth_synth_I_PabB"/>
</dbReference>
<dbReference type="UniPathway" id="UPA00035">
    <property type="reaction ID" value="UER00040"/>
</dbReference>
<name>A0A0L0HU75_SPIPD</name>
<gene>
    <name evidence="10" type="ORF">SPPG_00370</name>
</gene>
<dbReference type="PANTHER" id="PTHR11236">
    <property type="entry name" value="AMINOBENZOATE/ANTHRANILATE SYNTHASE"/>
    <property type="match status" value="1"/>
</dbReference>
<protein>
    <recommendedName>
        <fullName evidence="3">anthranilate synthase</fullName>
        <ecNumber evidence="3">4.1.3.27</ecNumber>
    </recommendedName>
</protein>
<feature type="domain" description="Chorismate-utilising enzyme C-terminal" evidence="8">
    <location>
        <begin position="249"/>
        <end position="502"/>
    </location>
</feature>
<dbReference type="GO" id="GO:0000162">
    <property type="term" value="P:L-tryptophan biosynthetic process"/>
    <property type="evidence" value="ECO:0007669"/>
    <property type="project" value="UniProtKB-UniPathway"/>
</dbReference>
<evidence type="ECO:0000313" key="10">
    <source>
        <dbReference type="EMBL" id="KND04653.1"/>
    </source>
</evidence>
<evidence type="ECO:0000313" key="11">
    <source>
        <dbReference type="Proteomes" id="UP000053201"/>
    </source>
</evidence>
<dbReference type="GeneID" id="27684102"/>
<comment type="similarity">
    <text evidence="2">Belongs to the anthranilate synthase component I family.</text>
</comment>
<dbReference type="InterPro" id="IPR005801">
    <property type="entry name" value="ADC_synthase"/>
</dbReference>